<evidence type="ECO:0000259" key="7">
    <source>
        <dbReference type="PROSITE" id="PS50811"/>
    </source>
</evidence>
<accession>A0A061G5C1</accession>
<keyword evidence="3" id="KW-0238">DNA-binding</keyword>
<dbReference type="PANTHER" id="PTHR31221">
    <property type="entry name" value="WRKY TRANSCRIPTION FACTOR PROTEIN 1-RELATED"/>
    <property type="match status" value="1"/>
</dbReference>
<dbReference type="InParanoid" id="A0A061G5C1"/>
<evidence type="ECO:0000256" key="2">
    <source>
        <dbReference type="ARBA" id="ARBA00023015"/>
    </source>
</evidence>
<dbReference type="Proteomes" id="UP000026915">
    <property type="component" value="Chromosome 3"/>
</dbReference>
<dbReference type="GO" id="GO:0006355">
    <property type="term" value="P:regulation of DNA-templated transcription"/>
    <property type="evidence" value="ECO:0000318"/>
    <property type="project" value="GO_Central"/>
</dbReference>
<keyword evidence="9" id="KW-1185">Reference proteome</keyword>
<keyword evidence="5" id="KW-0539">Nucleus</keyword>
<dbReference type="SUPFAM" id="SSF118290">
    <property type="entry name" value="WRKY DNA-binding domain"/>
    <property type="match status" value="1"/>
</dbReference>
<comment type="subcellular location">
    <subcellularLocation>
        <location evidence="1">Nucleus</location>
    </subcellularLocation>
</comment>
<keyword evidence="4" id="KW-0804">Transcription</keyword>
<dbReference type="GO" id="GO:0005634">
    <property type="term" value="C:nucleus"/>
    <property type="evidence" value="ECO:0000318"/>
    <property type="project" value="GO_Central"/>
</dbReference>
<evidence type="ECO:0000256" key="5">
    <source>
        <dbReference type="ARBA" id="ARBA00023242"/>
    </source>
</evidence>
<feature type="region of interest" description="Disordered" evidence="6">
    <location>
        <begin position="127"/>
        <end position="147"/>
    </location>
</feature>
<reference evidence="8 9" key="1">
    <citation type="journal article" date="2013" name="Genome Biol.">
        <title>The genome sequence of the most widely cultivated cacao type and its use to identify candidate genes regulating pod color.</title>
        <authorList>
            <person name="Motamayor J.C."/>
            <person name="Mockaitis K."/>
            <person name="Schmutz J."/>
            <person name="Haiminen N."/>
            <person name="Iii D.L."/>
            <person name="Cornejo O."/>
            <person name="Findley S.D."/>
            <person name="Zheng P."/>
            <person name="Utro F."/>
            <person name="Royaert S."/>
            <person name="Saski C."/>
            <person name="Jenkins J."/>
            <person name="Podicheti R."/>
            <person name="Zhao M."/>
            <person name="Scheffler B.E."/>
            <person name="Stack J.C."/>
            <person name="Feltus F.A."/>
            <person name="Mustiga G.M."/>
            <person name="Amores F."/>
            <person name="Phillips W."/>
            <person name="Marelli J.P."/>
            <person name="May G.D."/>
            <person name="Shapiro H."/>
            <person name="Ma J."/>
            <person name="Bustamante C.D."/>
            <person name="Schnell R.J."/>
            <person name="Main D."/>
            <person name="Gilbert D."/>
            <person name="Parida L."/>
            <person name="Kuhn D.N."/>
        </authorList>
    </citation>
    <scope>NUCLEOTIDE SEQUENCE [LARGE SCALE GENOMIC DNA]</scope>
    <source>
        <strain evidence="9">cv. Matina 1-6</strain>
    </source>
</reference>
<keyword evidence="2" id="KW-0805">Transcription regulation</keyword>
<dbReference type="Pfam" id="PF03106">
    <property type="entry name" value="WRKY"/>
    <property type="match status" value="1"/>
</dbReference>
<evidence type="ECO:0000313" key="9">
    <source>
        <dbReference type="Proteomes" id="UP000026915"/>
    </source>
</evidence>
<dbReference type="AlphaFoldDB" id="A0A061G5C1"/>
<gene>
    <name evidence="8" type="ORF">TCM_014427</name>
</gene>
<dbReference type="HOGENOM" id="CLU_961105_0_0_1"/>
<dbReference type="STRING" id="3641.A0A061G5C1"/>
<evidence type="ECO:0000256" key="4">
    <source>
        <dbReference type="ARBA" id="ARBA00023163"/>
    </source>
</evidence>
<feature type="compositionally biased region" description="Low complexity" evidence="6">
    <location>
        <begin position="127"/>
        <end position="141"/>
    </location>
</feature>
<dbReference type="InterPro" id="IPR044810">
    <property type="entry name" value="WRKY_plant"/>
</dbReference>
<evidence type="ECO:0000256" key="1">
    <source>
        <dbReference type="ARBA" id="ARBA00004123"/>
    </source>
</evidence>
<dbReference type="PROSITE" id="PS50811">
    <property type="entry name" value="WRKY"/>
    <property type="match status" value="1"/>
</dbReference>
<organism evidence="8 9">
    <name type="scientific">Theobroma cacao</name>
    <name type="common">Cacao</name>
    <name type="synonym">Cocoa</name>
    <dbReference type="NCBI Taxonomy" id="3641"/>
    <lineage>
        <taxon>Eukaryota</taxon>
        <taxon>Viridiplantae</taxon>
        <taxon>Streptophyta</taxon>
        <taxon>Embryophyta</taxon>
        <taxon>Tracheophyta</taxon>
        <taxon>Spermatophyta</taxon>
        <taxon>Magnoliopsida</taxon>
        <taxon>eudicotyledons</taxon>
        <taxon>Gunneridae</taxon>
        <taxon>Pentapetalae</taxon>
        <taxon>rosids</taxon>
        <taxon>malvids</taxon>
        <taxon>Malvales</taxon>
        <taxon>Malvaceae</taxon>
        <taxon>Byttnerioideae</taxon>
        <taxon>Theobroma</taxon>
    </lineage>
</organism>
<proteinExistence type="predicted"/>
<protein>
    <recommendedName>
        <fullName evidence="7">WRKY domain-containing protein</fullName>
    </recommendedName>
</protein>
<name>A0A061G5C1_THECC</name>
<dbReference type="EMBL" id="CM001881">
    <property type="protein sequence ID" value="EOY22204.1"/>
    <property type="molecule type" value="Genomic_DNA"/>
</dbReference>
<dbReference type="Gene3D" id="2.20.25.80">
    <property type="entry name" value="WRKY domain"/>
    <property type="match status" value="1"/>
</dbReference>
<dbReference type="GO" id="GO:0000976">
    <property type="term" value="F:transcription cis-regulatory region binding"/>
    <property type="evidence" value="ECO:0000318"/>
    <property type="project" value="GO_Central"/>
</dbReference>
<dbReference type="Gramene" id="EOY22204">
    <property type="protein sequence ID" value="EOY22204"/>
    <property type="gene ID" value="TCM_014427"/>
</dbReference>
<feature type="domain" description="WRKY" evidence="7">
    <location>
        <begin position="233"/>
        <end position="290"/>
    </location>
</feature>
<dbReference type="GO" id="GO:0003700">
    <property type="term" value="F:DNA-binding transcription factor activity"/>
    <property type="evidence" value="ECO:0000318"/>
    <property type="project" value="GO_Central"/>
</dbReference>
<dbReference type="SMART" id="SM00774">
    <property type="entry name" value="WRKY"/>
    <property type="match status" value="1"/>
</dbReference>
<dbReference type="InterPro" id="IPR003657">
    <property type="entry name" value="WRKY_dom"/>
</dbReference>
<dbReference type="eggNOG" id="ENOG502QRXJ">
    <property type="taxonomic scope" value="Eukaryota"/>
</dbReference>
<dbReference type="PANTHER" id="PTHR31221:SF360">
    <property type="entry name" value="WRKY DOMAIN-CONTAINING PROTEIN"/>
    <property type="match status" value="1"/>
</dbReference>
<evidence type="ECO:0000256" key="3">
    <source>
        <dbReference type="ARBA" id="ARBA00023125"/>
    </source>
</evidence>
<sequence length="290" mass="33061">MELSSQTLKIIKGERQWWEDMKWNDAEWGNRPDYLMHILSLLDKEKDAMTQLAEDRDLFEVTMQNEGQQLGNSISFAYESTISMFSSYFTIPPAPELRPAKLSDPPPLMNAFNVLQSPFSGELAAVSSNQQSNTGNNQQSTIGREENNSSDVSCLSIAPPKPLFYFINDISTFSKHNSNLLNNLLDLFKFRARLQARSFEEVAKQSQSKGNLQANYGNYYKQYSHLVKSRKSDDAYSWRCIGIKGLIGNRRRSFYKCARPGFPATKSVDRSLDGQITEIIHKARHNHPES</sequence>
<dbReference type="InterPro" id="IPR036576">
    <property type="entry name" value="WRKY_dom_sf"/>
</dbReference>
<evidence type="ECO:0000313" key="8">
    <source>
        <dbReference type="EMBL" id="EOY22204.1"/>
    </source>
</evidence>
<evidence type="ECO:0000256" key="6">
    <source>
        <dbReference type="SAM" id="MobiDB-lite"/>
    </source>
</evidence>